<name>A0ABQ1G8G5_9SPHN</name>
<feature type="signal peptide" evidence="1">
    <location>
        <begin position="1"/>
        <end position="17"/>
    </location>
</feature>
<evidence type="ECO:0000256" key="1">
    <source>
        <dbReference type="SAM" id="SignalP"/>
    </source>
</evidence>
<dbReference type="Pfam" id="PF06764">
    <property type="entry name" value="DUF1223"/>
    <property type="match status" value="1"/>
</dbReference>
<accession>A0ABQ1G8G5</accession>
<gene>
    <name evidence="2" type="ORF">GCM10011395_06410</name>
</gene>
<comment type="caution">
    <text evidence="2">The sequence shown here is derived from an EMBL/GenBank/DDBJ whole genome shotgun (WGS) entry which is preliminary data.</text>
</comment>
<evidence type="ECO:0000313" key="3">
    <source>
        <dbReference type="Proteomes" id="UP000618591"/>
    </source>
</evidence>
<dbReference type="SUPFAM" id="SSF52833">
    <property type="entry name" value="Thioredoxin-like"/>
    <property type="match status" value="1"/>
</dbReference>
<dbReference type="InterPro" id="IPR036249">
    <property type="entry name" value="Thioredoxin-like_sf"/>
</dbReference>
<keyword evidence="3" id="KW-1185">Reference proteome</keyword>
<dbReference type="InterPro" id="IPR010634">
    <property type="entry name" value="DUF1223"/>
</dbReference>
<evidence type="ECO:0008006" key="4">
    <source>
        <dbReference type="Google" id="ProtNLM"/>
    </source>
</evidence>
<sequence>MTRISSLSLLFAGAALAIGGGVAVIGFNPTESNVGVTAAVAAAAPAAVPAVSTGADAAHPTVVELFESQGCSDCPPANTNVNALAARPDILALNFAVTYWDQLGWKDTFAKPAYTARQWEYSNAAGRGQVATPQVIINGGATVVGANPQTLARAIHDNTRGLGGPQIVAANGKVTVGKGSGSATVWIVQYDPRNLVVPIRAGENGGATLAHRNIVRSLASLGTWNGAPATFSVPAPSDRNYRNAVLVQQGKGGKIIAASRI</sequence>
<dbReference type="Proteomes" id="UP000618591">
    <property type="component" value="Unassembled WGS sequence"/>
</dbReference>
<organism evidence="2 3">
    <name type="scientific">Sphingomonas psychrolutea</name>
    <dbReference type="NCBI Taxonomy" id="1259676"/>
    <lineage>
        <taxon>Bacteria</taxon>
        <taxon>Pseudomonadati</taxon>
        <taxon>Pseudomonadota</taxon>
        <taxon>Alphaproteobacteria</taxon>
        <taxon>Sphingomonadales</taxon>
        <taxon>Sphingomonadaceae</taxon>
        <taxon>Sphingomonas</taxon>
    </lineage>
</organism>
<dbReference type="PANTHER" id="PTHR36057">
    <property type="match status" value="1"/>
</dbReference>
<protein>
    <recommendedName>
        <fullName evidence="4">DUF1223 domain-containing protein</fullName>
    </recommendedName>
</protein>
<proteinExistence type="predicted"/>
<dbReference type="PANTHER" id="PTHR36057:SF1">
    <property type="entry name" value="LIPOPROTEIN LIPID ATTACHMENT SITE-LIKE PROTEIN, PUTATIVE (DUF1223)-RELATED"/>
    <property type="match status" value="1"/>
</dbReference>
<evidence type="ECO:0000313" key="2">
    <source>
        <dbReference type="EMBL" id="GGA38805.1"/>
    </source>
</evidence>
<dbReference type="EMBL" id="BMDW01000003">
    <property type="protein sequence ID" value="GGA38805.1"/>
    <property type="molecule type" value="Genomic_DNA"/>
</dbReference>
<keyword evidence="1" id="KW-0732">Signal</keyword>
<reference evidence="3" key="1">
    <citation type="journal article" date="2019" name="Int. J. Syst. Evol. Microbiol.">
        <title>The Global Catalogue of Microorganisms (GCM) 10K type strain sequencing project: providing services to taxonomists for standard genome sequencing and annotation.</title>
        <authorList>
            <consortium name="The Broad Institute Genomics Platform"/>
            <consortium name="The Broad Institute Genome Sequencing Center for Infectious Disease"/>
            <person name="Wu L."/>
            <person name="Ma J."/>
        </authorList>
    </citation>
    <scope>NUCLEOTIDE SEQUENCE [LARGE SCALE GENOMIC DNA]</scope>
    <source>
        <strain evidence="3">CGMCC 1.10106</strain>
    </source>
</reference>
<feature type="chain" id="PRO_5047086446" description="DUF1223 domain-containing protein" evidence="1">
    <location>
        <begin position="18"/>
        <end position="261"/>
    </location>
</feature>
<dbReference type="RefSeq" id="WP_188445426.1">
    <property type="nucleotide sequence ID" value="NZ_BMDW01000003.1"/>
</dbReference>